<evidence type="ECO:0000256" key="2">
    <source>
        <dbReference type="SAM" id="Phobius"/>
    </source>
</evidence>
<dbReference type="RefSeq" id="WP_145274426.1">
    <property type="nucleotide sequence ID" value="NZ_CP036272.1"/>
</dbReference>
<protein>
    <submittedName>
        <fullName evidence="3">Uncharacterized protein</fullName>
    </submittedName>
</protein>
<feature type="transmembrane region" description="Helical" evidence="2">
    <location>
        <begin position="12"/>
        <end position="30"/>
    </location>
</feature>
<dbReference type="OrthoDB" id="256353at2"/>
<feature type="region of interest" description="Disordered" evidence="1">
    <location>
        <begin position="221"/>
        <end position="242"/>
    </location>
</feature>
<accession>A0A517SXT3</accession>
<feature type="transmembrane region" description="Helical" evidence="2">
    <location>
        <begin position="305"/>
        <end position="324"/>
    </location>
</feature>
<gene>
    <name evidence="3" type="ORF">SV7mr_34860</name>
</gene>
<dbReference type="Proteomes" id="UP000315003">
    <property type="component" value="Chromosome"/>
</dbReference>
<evidence type="ECO:0000313" key="4">
    <source>
        <dbReference type="Proteomes" id="UP000315003"/>
    </source>
</evidence>
<dbReference type="AlphaFoldDB" id="A0A517SXT3"/>
<keyword evidence="2" id="KW-0812">Transmembrane</keyword>
<keyword evidence="2" id="KW-0472">Membrane</keyword>
<keyword evidence="4" id="KW-1185">Reference proteome</keyword>
<proteinExistence type="predicted"/>
<evidence type="ECO:0000256" key="1">
    <source>
        <dbReference type="SAM" id="MobiDB-lite"/>
    </source>
</evidence>
<sequence length="366" mass="38699">MNSKAFQLATDLTLAFVSTFVIIIAAWPATVTVQEVQCRTGDEAWTSYCLAIDDPDLKRLRQVAQQTARQQAADPETTVLASWRKQLADHYANLDQSRLELQQQLTENKVALLRPEPSQHLFTLSDSGIAPGGVTSKSVAADRAAAFSKAAFRLPTADQLTIDKRAAPVNPVHRSPVHHSAAQDQAAPNQVALGNTADTSQNFAVPNVAAPSVTVPNVAVPSAGLNSDTSQDTASGASDSFVQLPPAPAPVQVVETQTASAPRSAGAAYWQSVAKAASNPLAIGGVSGRLDVRFLKPRKQSWSPLAFQVALLLGLVVAVGFKAWSIKSPRIAGQPFFAQPQQVIGRWATLTVLAAIGFVVSTTLLG</sequence>
<feature type="transmembrane region" description="Helical" evidence="2">
    <location>
        <begin position="344"/>
        <end position="365"/>
    </location>
</feature>
<name>A0A517SXT3_9BACT</name>
<organism evidence="3 4">
    <name type="scientific">Stieleria bergensis</name>
    <dbReference type="NCBI Taxonomy" id="2528025"/>
    <lineage>
        <taxon>Bacteria</taxon>
        <taxon>Pseudomonadati</taxon>
        <taxon>Planctomycetota</taxon>
        <taxon>Planctomycetia</taxon>
        <taxon>Pirellulales</taxon>
        <taxon>Pirellulaceae</taxon>
        <taxon>Stieleria</taxon>
    </lineage>
</organism>
<keyword evidence="2" id="KW-1133">Transmembrane helix</keyword>
<reference evidence="3 4" key="1">
    <citation type="submission" date="2019-02" db="EMBL/GenBank/DDBJ databases">
        <title>Deep-cultivation of Planctomycetes and their phenomic and genomic characterization uncovers novel biology.</title>
        <authorList>
            <person name="Wiegand S."/>
            <person name="Jogler M."/>
            <person name="Boedeker C."/>
            <person name="Pinto D."/>
            <person name="Vollmers J."/>
            <person name="Rivas-Marin E."/>
            <person name="Kohn T."/>
            <person name="Peeters S.H."/>
            <person name="Heuer A."/>
            <person name="Rast P."/>
            <person name="Oberbeckmann S."/>
            <person name="Bunk B."/>
            <person name="Jeske O."/>
            <person name="Meyerdierks A."/>
            <person name="Storesund J.E."/>
            <person name="Kallscheuer N."/>
            <person name="Luecker S."/>
            <person name="Lage O.M."/>
            <person name="Pohl T."/>
            <person name="Merkel B.J."/>
            <person name="Hornburger P."/>
            <person name="Mueller R.-W."/>
            <person name="Bruemmer F."/>
            <person name="Labrenz M."/>
            <person name="Spormann A.M."/>
            <person name="Op den Camp H."/>
            <person name="Overmann J."/>
            <person name="Amann R."/>
            <person name="Jetten M.S.M."/>
            <person name="Mascher T."/>
            <person name="Medema M.H."/>
            <person name="Devos D.P."/>
            <person name="Kaster A.-K."/>
            <person name="Ovreas L."/>
            <person name="Rohde M."/>
            <person name="Galperin M.Y."/>
            <person name="Jogler C."/>
        </authorList>
    </citation>
    <scope>NUCLEOTIDE SEQUENCE [LARGE SCALE GENOMIC DNA]</scope>
    <source>
        <strain evidence="3 4">SV_7m_r</strain>
    </source>
</reference>
<feature type="compositionally biased region" description="Polar residues" evidence="1">
    <location>
        <begin position="224"/>
        <end position="241"/>
    </location>
</feature>
<dbReference type="EMBL" id="CP036272">
    <property type="protein sequence ID" value="QDT60957.1"/>
    <property type="molecule type" value="Genomic_DNA"/>
</dbReference>
<evidence type="ECO:0000313" key="3">
    <source>
        <dbReference type="EMBL" id="QDT60957.1"/>
    </source>
</evidence>